<reference evidence="2" key="1">
    <citation type="journal article" date="2021" name="Front. Microbiol.">
        <title>Comprehensive Comparative Genomics and Phenotyping of Methylobacterium Species.</title>
        <authorList>
            <person name="Alessa O."/>
            <person name="Ogura Y."/>
            <person name="Fujitani Y."/>
            <person name="Takami H."/>
            <person name="Hayashi T."/>
            <person name="Sahin N."/>
            <person name="Tani A."/>
        </authorList>
    </citation>
    <scope>NUCLEOTIDE SEQUENCE</scope>
    <source>
        <strain evidence="2">DSM 23674</strain>
    </source>
</reference>
<feature type="region of interest" description="Disordered" evidence="1">
    <location>
        <begin position="38"/>
        <end position="71"/>
    </location>
</feature>
<gene>
    <name evidence="2" type="ORF">EKPJFOCH_3646</name>
</gene>
<sequence length="71" mass="7989">MGLGPMRYLETLPAWAARQRSRRLVRHSDEKVVRWIGHNQAAKDEPGKPAPEPSSNDNVVTFAPMRTAQAH</sequence>
<proteinExistence type="predicted"/>
<comment type="caution">
    <text evidence="2">The sequence shown here is derived from an EMBL/GenBank/DDBJ whole genome shotgun (WGS) entry which is preliminary data.</text>
</comment>
<evidence type="ECO:0000256" key="1">
    <source>
        <dbReference type="SAM" id="MobiDB-lite"/>
    </source>
</evidence>
<organism evidence="2 3">
    <name type="scientific">Methylobacterium thuringiense</name>
    <dbReference type="NCBI Taxonomy" id="1003091"/>
    <lineage>
        <taxon>Bacteria</taxon>
        <taxon>Pseudomonadati</taxon>
        <taxon>Pseudomonadota</taxon>
        <taxon>Alphaproteobacteria</taxon>
        <taxon>Hyphomicrobiales</taxon>
        <taxon>Methylobacteriaceae</taxon>
        <taxon>Methylobacterium</taxon>
    </lineage>
</organism>
<evidence type="ECO:0000313" key="2">
    <source>
        <dbReference type="EMBL" id="GJE57134.1"/>
    </source>
</evidence>
<dbReference type="Proteomes" id="UP001055101">
    <property type="component" value="Unassembled WGS sequence"/>
</dbReference>
<evidence type="ECO:0000313" key="3">
    <source>
        <dbReference type="Proteomes" id="UP001055101"/>
    </source>
</evidence>
<reference evidence="2" key="2">
    <citation type="submission" date="2021-08" db="EMBL/GenBank/DDBJ databases">
        <authorList>
            <person name="Tani A."/>
            <person name="Ola A."/>
            <person name="Ogura Y."/>
            <person name="Katsura K."/>
            <person name="Hayashi T."/>
        </authorList>
    </citation>
    <scope>NUCLEOTIDE SEQUENCE</scope>
    <source>
        <strain evidence="2">DSM 23674</strain>
    </source>
</reference>
<dbReference type="EMBL" id="BPRA01000017">
    <property type="protein sequence ID" value="GJE57134.1"/>
    <property type="molecule type" value="Genomic_DNA"/>
</dbReference>
<keyword evidence="3" id="KW-1185">Reference proteome</keyword>
<name>A0ABQ4TP63_9HYPH</name>
<protein>
    <submittedName>
        <fullName evidence="2">Uncharacterized protein</fullName>
    </submittedName>
</protein>
<accession>A0ABQ4TP63</accession>